<dbReference type="AlphaFoldDB" id="A0AAI9ZB46"/>
<dbReference type="Proteomes" id="UP001240678">
    <property type="component" value="Unassembled WGS sequence"/>
</dbReference>
<reference evidence="2 3" key="1">
    <citation type="submission" date="2016-10" db="EMBL/GenBank/DDBJ databases">
        <title>The genome sequence of Colletotrichum fioriniae PJ7.</title>
        <authorList>
            <person name="Baroncelli R."/>
        </authorList>
    </citation>
    <scope>NUCLEOTIDE SEQUENCE [LARGE SCALE GENOMIC DNA]</scope>
    <source>
        <strain evidence="2 3">IMI 309622</strain>
    </source>
</reference>
<organism evidence="2 3">
    <name type="scientific">Colletotrichum costaricense</name>
    <dbReference type="NCBI Taxonomy" id="1209916"/>
    <lineage>
        <taxon>Eukaryota</taxon>
        <taxon>Fungi</taxon>
        <taxon>Dikarya</taxon>
        <taxon>Ascomycota</taxon>
        <taxon>Pezizomycotina</taxon>
        <taxon>Sordariomycetes</taxon>
        <taxon>Hypocreomycetidae</taxon>
        <taxon>Glomerellales</taxon>
        <taxon>Glomerellaceae</taxon>
        <taxon>Colletotrichum</taxon>
        <taxon>Colletotrichum acutatum species complex</taxon>
    </lineage>
</organism>
<name>A0AAI9ZB46_9PEZI</name>
<evidence type="ECO:0000256" key="1">
    <source>
        <dbReference type="SAM" id="MobiDB-lite"/>
    </source>
</evidence>
<keyword evidence="3" id="KW-1185">Reference proteome</keyword>
<dbReference type="RefSeq" id="XP_060320206.1">
    <property type="nucleotide sequence ID" value="XM_060448768.1"/>
</dbReference>
<sequence>MIRCRPSNAGLRHSRKKGCHPESAPTRPLPRPPSLGLLDQYILNAFPSRSVDVAAISYDISDTTTHLVQLSLRHLSNRHLTFFLPKIAVHAVPLPPTLPFGRFPFSVQNKSRNLRSVTPDPCPIDLRRWTEFGISDRLVLFACEFPNFSSALDSIWWTWQTPGRDLLGYHEVRLVPPLRWYTPICDAAYALIQGNRHLWPASEPRAQCNARPQPDRLTALPASEPSPDEQYFSLLQFADRSQLARNSHQAPTLHVTREIFTSILHATLDRPCRHLRSSSPSCRPFGPPAWVFFTA</sequence>
<evidence type="ECO:0000313" key="2">
    <source>
        <dbReference type="EMBL" id="KAK1539257.1"/>
    </source>
</evidence>
<dbReference type="GeneID" id="85332315"/>
<comment type="caution">
    <text evidence="2">The sequence shown here is derived from an EMBL/GenBank/DDBJ whole genome shotgun (WGS) entry which is preliminary data.</text>
</comment>
<protein>
    <submittedName>
        <fullName evidence="2">Uncharacterized protein</fullName>
    </submittedName>
</protein>
<dbReference type="EMBL" id="MOOE01000001">
    <property type="protein sequence ID" value="KAK1539257.1"/>
    <property type="molecule type" value="Genomic_DNA"/>
</dbReference>
<accession>A0AAI9ZB46</accession>
<gene>
    <name evidence="2" type="ORF">CCOS01_00571</name>
</gene>
<evidence type="ECO:0000313" key="3">
    <source>
        <dbReference type="Proteomes" id="UP001240678"/>
    </source>
</evidence>
<feature type="region of interest" description="Disordered" evidence="1">
    <location>
        <begin position="1"/>
        <end position="32"/>
    </location>
</feature>
<proteinExistence type="predicted"/>